<keyword evidence="2" id="KW-1185">Reference proteome</keyword>
<gene>
    <name evidence="1" type="ORF">OIU77_009551</name>
</gene>
<reference evidence="1" key="2">
    <citation type="journal article" date="2023" name="Int. J. Mol. Sci.">
        <title>De Novo Assembly and Annotation of 11 Diverse Shrub Willow (Salix) Genomes Reveals Novel Gene Organization in Sex-Linked Regions.</title>
        <authorList>
            <person name="Hyden B."/>
            <person name="Feng K."/>
            <person name="Yates T.B."/>
            <person name="Jawdy S."/>
            <person name="Cereghino C."/>
            <person name="Smart L.B."/>
            <person name="Muchero W."/>
        </authorList>
    </citation>
    <scope>NUCLEOTIDE SEQUENCE</scope>
    <source>
        <tissue evidence="1">Shoot tip</tissue>
    </source>
</reference>
<organism evidence="1 2">
    <name type="scientific">Salix suchowensis</name>
    <dbReference type="NCBI Taxonomy" id="1278906"/>
    <lineage>
        <taxon>Eukaryota</taxon>
        <taxon>Viridiplantae</taxon>
        <taxon>Streptophyta</taxon>
        <taxon>Embryophyta</taxon>
        <taxon>Tracheophyta</taxon>
        <taxon>Spermatophyta</taxon>
        <taxon>Magnoliopsida</taxon>
        <taxon>eudicotyledons</taxon>
        <taxon>Gunneridae</taxon>
        <taxon>Pentapetalae</taxon>
        <taxon>rosids</taxon>
        <taxon>fabids</taxon>
        <taxon>Malpighiales</taxon>
        <taxon>Salicaceae</taxon>
        <taxon>Saliceae</taxon>
        <taxon>Salix</taxon>
    </lineage>
</organism>
<evidence type="ECO:0000313" key="1">
    <source>
        <dbReference type="EMBL" id="KAJ6333698.1"/>
    </source>
</evidence>
<comment type="caution">
    <text evidence="1">The sequence shown here is derived from an EMBL/GenBank/DDBJ whole genome shotgun (WGS) entry which is preliminary data.</text>
</comment>
<accession>A0ABQ9AFD0</accession>
<protein>
    <submittedName>
        <fullName evidence="1">Uncharacterized protein</fullName>
    </submittedName>
</protein>
<proteinExistence type="predicted"/>
<evidence type="ECO:0000313" key="2">
    <source>
        <dbReference type="Proteomes" id="UP001141253"/>
    </source>
</evidence>
<name>A0ABQ9AFD0_9ROSI</name>
<dbReference type="Proteomes" id="UP001141253">
    <property type="component" value="Chromosome 11"/>
</dbReference>
<reference evidence="1" key="1">
    <citation type="submission" date="2022-10" db="EMBL/GenBank/DDBJ databases">
        <authorList>
            <person name="Hyden B.L."/>
            <person name="Feng K."/>
            <person name="Yates T."/>
            <person name="Jawdy S."/>
            <person name="Smart L.B."/>
            <person name="Muchero W."/>
        </authorList>
    </citation>
    <scope>NUCLEOTIDE SEQUENCE</scope>
    <source>
        <tissue evidence="1">Shoot tip</tissue>
    </source>
</reference>
<dbReference type="EMBL" id="JAPFFI010000021">
    <property type="protein sequence ID" value="KAJ6333698.1"/>
    <property type="molecule type" value="Genomic_DNA"/>
</dbReference>
<sequence length="57" mass="5825">MSLVVLMLGSNAVNLPQPSAGPNFLVKFTSILSHQSSAIVSGSSFLASDQSTTSVSL</sequence>